<evidence type="ECO:0000313" key="5">
    <source>
        <dbReference type="EMBL" id="OAE33936.1"/>
    </source>
</evidence>
<comment type="similarity">
    <text evidence="1">Belongs to the MDM20/NAA25 family.</text>
</comment>
<dbReference type="Pfam" id="PF13432">
    <property type="entry name" value="TPR_16"/>
    <property type="match status" value="1"/>
</dbReference>
<keyword evidence="6" id="KW-1185">Reference proteome</keyword>
<protein>
    <recommendedName>
        <fullName evidence="8">N-acetyltransferase domain-containing protein</fullName>
    </recommendedName>
</protein>
<evidence type="ECO:0000256" key="2">
    <source>
        <dbReference type="PROSITE-ProRule" id="PRU00339"/>
    </source>
</evidence>
<evidence type="ECO:0008006" key="8">
    <source>
        <dbReference type="Google" id="ProtNLM"/>
    </source>
</evidence>
<dbReference type="Gene3D" id="1.25.40.1040">
    <property type="match status" value="1"/>
</dbReference>
<dbReference type="Pfam" id="PF09797">
    <property type="entry name" value="NatB_MDM20"/>
    <property type="match status" value="1"/>
</dbReference>
<dbReference type="PANTHER" id="PTHR22767">
    <property type="entry name" value="N-TERMINAL ACETYLTRANSFERASE-RELATED"/>
    <property type="match status" value="1"/>
</dbReference>
<evidence type="ECO:0000256" key="1">
    <source>
        <dbReference type="ARBA" id="ARBA00006298"/>
    </source>
</evidence>
<dbReference type="InterPro" id="IPR011990">
    <property type="entry name" value="TPR-like_helical_dom_sf"/>
</dbReference>
<dbReference type="GO" id="GO:0031416">
    <property type="term" value="C:NatB complex"/>
    <property type="evidence" value="ECO:0007669"/>
    <property type="project" value="TreeGrafter"/>
</dbReference>
<feature type="region of interest" description="Disordered" evidence="3">
    <location>
        <begin position="862"/>
        <end position="883"/>
    </location>
</feature>
<dbReference type="Proteomes" id="UP001162541">
    <property type="component" value="Chromosome 6"/>
</dbReference>
<proteinExistence type="inferred from homology"/>
<dbReference type="InterPro" id="IPR019734">
    <property type="entry name" value="TPR_rpt"/>
</dbReference>
<evidence type="ECO:0000256" key="3">
    <source>
        <dbReference type="SAM" id="MobiDB-lite"/>
    </source>
</evidence>
<reference evidence="4" key="2">
    <citation type="journal article" date="2019" name="Curr. Biol.">
        <title>Chromatin organization in early land plants reveals an ancestral association between H3K27me3, transposons, and constitutive heterochromatin.</title>
        <authorList>
            <person name="Montgomery S.A."/>
            <person name="Tanizawa Y."/>
            <person name="Galik B."/>
            <person name="Wang N."/>
            <person name="Ito T."/>
            <person name="Mochizuki T."/>
            <person name="Akimcheva S."/>
            <person name="Bowman J."/>
            <person name="Cognat V."/>
            <person name="Drouard L."/>
            <person name="Ekker H."/>
            <person name="Houng S."/>
            <person name="Kohchi T."/>
            <person name="Lin S."/>
            <person name="Liu L.D."/>
            <person name="Nakamura Y."/>
            <person name="Valeeva L.R."/>
            <person name="Shakirov E.V."/>
            <person name="Shippen D.E."/>
            <person name="Wei W."/>
            <person name="Yagura M."/>
            <person name="Yamaoka S."/>
            <person name="Yamato K.T."/>
            <person name="Liu C."/>
            <person name="Berger F."/>
        </authorList>
    </citation>
    <scope>NUCLEOTIDE SEQUENCE [LARGE SCALE GENOMIC DNA]</scope>
    <source>
        <strain evidence="4">Tak-1</strain>
    </source>
</reference>
<dbReference type="AlphaFoldDB" id="A0A176WNW5"/>
<organism evidence="5 6">
    <name type="scientific">Marchantia polymorpha subsp. ruderalis</name>
    <dbReference type="NCBI Taxonomy" id="1480154"/>
    <lineage>
        <taxon>Eukaryota</taxon>
        <taxon>Viridiplantae</taxon>
        <taxon>Streptophyta</taxon>
        <taxon>Embryophyta</taxon>
        <taxon>Marchantiophyta</taxon>
        <taxon>Marchantiopsida</taxon>
        <taxon>Marchantiidae</taxon>
        <taxon>Marchantiales</taxon>
        <taxon>Marchantiaceae</taxon>
        <taxon>Marchantia</taxon>
    </lineage>
</organism>
<evidence type="ECO:0000313" key="7">
    <source>
        <dbReference type="Proteomes" id="UP001162541"/>
    </source>
</evidence>
<evidence type="ECO:0000313" key="6">
    <source>
        <dbReference type="Proteomes" id="UP000077202"/>
    </source>
</evidence>
<dbReference type="InterPro" id="IPR019183">
    <property type="entry name" value="NAA25_NatB_aux_su"/>
</dbReference>
<dbReference type="EMBL" id="AP019871">
    <property type="protein sequence ID" value="BBN15052.1"/>
    <property type="molecule type" value="Genomic_DNA"/>
</dbReference>
<dbReference type="PROSITE" id="PS50005">
    <property type="entry name" value="TPR"/>
    <property type="match status" value="1"/>
</dbReference>
<reference evidence="5 6" key="1">
    <citation type="submission" date="2016-03" db="EMBL/GenBank/DDBJ databases">
        <title>Mechanisms controlling the formation of the plant cell surface in tip-growing cells are functionally conserved among land plants.</title>
        <authorList>
            <person name="Honkanen S."/>
            <person name="Jones V.A."/>
            <person name="Morieri G."/>
            <person name="Champion C."/>
            <person name="Hetherington A.J."/>
            <person name="Kelly S."/>
            <person name="Saint-Marcoux D."/>
            <person name="Proust H."/>
            <person name="Prescott H."/>
            <person name="Dolan L."/>
        </authorList>
    </citation>
    <scope>NUCLEOTIDE SEQUENCE [LARGE SCALE GENOMIC DNA]</scope>
    <source>
        <strain evidence="6">cv. Tak-1 and cv. Tak-2</strain>
        <tissue evidence="5">Whole gametophyte</tissue>
    </source>
</reference>
<gene>
    <name evidence="5" type="ORF">AXG93_1952s1120</name>
    <name evidence="4" type="ORF">Mp_6g16580</name>
</gene>
<dbReference type="SMART" id="SM00028">
    <property type="entry name" value="TPR"/>
    <property type="match status" value="3"/>
</dbReference>
<evidence type="ECO:0000313" key="4">
    <source>
        <dbReference type="EMBL" id="BBN15052.1"/>
    </source>
</evidence>
<feature type="repeat" description="TPR" evidence="2">
    <location>
        <begin position="222"/>
        <end position="255"/>
    </location>
</feature>
<dbReference type="EMBL" id="LVLJ01000471">
    <property type="protein sequence ID" value="OAE33936.1"/>
    <property type="molecule type" value="Genomic_DNA"/>
</dbReference>
<dbReference type="SUPFAM" id="SSF48452">
    <property type="entry name" value="TPR-like"/>
    <property type="match status" value="1"/>
</dbReference>
<dbReference type="Proteomes" id="UP000077202">
    <property type="component" value="Unassembled WGS sequence"/>
</dbReference>
<accession>A0A176WNW5</accession>
<name>A0A176WNW5_MARPO</name>
<sequence>MLGSKGTITERRLRPLWYAIDTRNYKSALKLATALLAKHPDSTYAVALKALVLERIGKPDEALVLCKQAKDTRPVDDLTLSTLQMVYSRMKLPDQATLCYEHACAVMPNNVEMLMALFKCYVREYVFVKQQQTAMKLYKLVQEERFLLWAVCSILMQVGSEGSGSKLVALAEALLKKRVDSHGLHDLEALMLYISVLKQQGKYESALEVMTGQLGELFSIQNDKLRLQGELLMRLHKYEQAADVFQEVLKTSSDDWAVFVSYLDASLGGPEVDAAGELAVRLEEHEVTEKLEKVLKLVLEMQEMPVGELRRGPFLAVVEIEKRRLLLRRKFGGEDQIKEQSVILSDSIRAFFKRFGALLSFSSDIADYLHYVDESHRDQLAKDLHELSSQIQNESPVKRLRRKISAFQVEEKLMGKGTCTNEDLGSRAVDIANLYIESLELSADLDAQESMHGEELLVLATNILVELFRRTQNMGFLLEAILVLEFGLYARRFSSQYKLLLIDLYTMVSAIIPALEWYRTLDVKYILVETISHMMLPGLLSSTRWSDLQSLLKDGKEFYDNHQSESADFTILAYNHSTYSKVLEFVEFKERLERSHQRLVFRSEASIFPLKLRAESLEDVELSLAELDFGRKPLDWCGDEKLLLLTFNEDLQTRPWWSPAPDECLLAGPLRNAGAERSWHHVETEEEKKRRESRWRNAVKRRCLIPRIFCLVLSTTKDRNSAKQGASDTAVELEKLIDSYLMTMGLRADSLEGWLQEAISSEQAFETSGVKPVEMVTSTLFWTAHQLSCRDSKSCSSVASLLKTIVYVVDEVLKCLQRELNDTEHGLKVLAPGTGLSVLVGLISESFTWLTLYLQSWSKQLQPSGGKKKKKGSGSSEQASAPIDSHLSASLESLRSAAVSHLERVQGVVIDTFLNRPDQIEVDGYMTLLKSPFPGAPGDVIKVLESPQGLDIATKLAARTAQTEQPWQAAELIRKLVASQRDTSASVRDLCTSRLTILKSLSFSSLPNAVESSI</sequence>
<reference evidence="7" key="3">
    <citation type="journal article" date="2020" name="Curr. Biol.">
        <title>Chromatin organization in early land plants reveals an ancestral association between H3K27me3, transposons, and constitutive heterochromatin.</title>
        <authorList>
            <person name="Montgomery S.A."/>
            <person name="Tanizawa Y."/>
            <person name="Galik B."/>
            <person name="Wang N."/>
            <person name="Ito T."/>
            <person name="Mochizuki T."/>
            <person name="Akimcheva S."/>
            <person name="Bowman J.L."/>
            <person name="Cognat V."/>
            <person name="Marechal-Drouard L."/>
            <person name="Ekker H."/>
            <person name="Hong S.F."/>
            <person name="Kohchi T."/>
            <person name="Lin S.S."/>
            <person name="Liu L.D."/>
            <person name="Nakamura Y."/>
            <person name="Valeeva L.R."/>
            <person name="Shakirov E.V."/>
            <person name="Shippen D.E."/>
            <person name="Wei W.L."/>
            <person name="Yagura M."/>
            <person name="Yamaoka S."/>
            <person name="Yamato K.T."/>
            <person name="Liu C."/>
            <person name="Berger F."/>
        </authorList>
    </citation>
    <scope>NUCLEOTIDE SEQUENCE [LARGE SCALE GENOMIC DNA]</scope>
    <source>
        <strain evidence="7">Tak-1</strain>
    </source>
</reference>
<dbReference type="PANTHER" id="PTHR22767:SF3">
    <property type="entry name" value="N-ALPHA-ACETYLTRANSFERASE 25, NATB AUXILIARY SUBUNIT"/>
    <property type="match status" value="1"/>
</dbReference>
<keyword evidence="2" id="KW-0802">TPR repeat</keyword>